<sequence length="337" mass="37579">MNWNPLNWLEYAVSWVLVQFHKVTGLIFGESSGWAWAFAIVGLVIVIRILLIPLFVRQIKSQRNMQLLQPKIKEIQAKYAGDRERQSQEMMALYKDTGTNPLSSCLPILAQAPIFFALFQVLQGIAMGQAKGVLTPELVEQAQNAELFGVPIYAYFMGADETPNPTATRILTAVLIILMTITTFLTQRQLIVKNSAKDNPMVQQQKILLYVFPVIFAVTGINFPVGVLIYWLTTNLWSMGQQFYVIRNNPQPDTPAYEAWERREAAKRAKKNGGVDPEAPPPPTVAPPAPRQQPKKQTRSTRQKKQPGQAGQPGQQGQSSTGDTPREPGTPEPEPTA</sequence>
<proteinExistence type="inferred from homology"/>
<keyword evidence="7" id="KW-0653">Protein transport</keyword>
<evidence type="ECO:0000256" key="8">
    <source>
        <dbReference type="ARBA" id="ARBA00022989"/>
    </source>
</evidence>
<keyword evidence="6 16" id="KW-0812">Transmembrane</keyword>
<feature type="compositionally biased region" description="Pro residues" evidence="17">
    <location>
        <begin position="278"/>
        <end position="291"/>
    </location>
</feature>
<evidence type="ECO:0000256" key="6">
    <source>
        <dbReference type="ARBA" id="ARBA00022692"/>
    </source>
</evidence>
<evidence type="ECO:0000256" key="5">
    <source>
        <dbReference type="ARBA" id="ARBA00022475"/>
    </source>
</evidence>
<evidence type="ECO:0000256" key="16">
    <source>
        <dbReference type="RuleBase" id="RU003945"/>
    </source>
</evidence>
<evidence type="ECO:0000256" key="13">
    <source>
        <dbReference type="ARBA" id="ARBA00031538"/>
    </source>
</evidence>
<evidence type="ECO:0000313" key="21">
    <source>
        <dbReference type="Proteomes" id="UP001596138"/>
    </source>
</evidence>
<dbReference type="InterPro" id="IPR047196">
    <property type="entry name" value="YidC_ALB_C"/>
</dbReference>
<feature type="transmembrane region" description="Helical" evidence="18">
    <location>
        <begin position="105"/>
        <end position="126"/>
    </location>
</feature>
<keyword evidence="4" id="KW-0813">Transport</keyword>
<feature type="compositionally biased region" description="Pro residues" evidence="17">
    <location>
        <begin position="328"/>
        <end position="337"/>
    </location>
</feature>
<comment type="function">
    <text evidence="11">Required for the insertion and/or proper folding and/or complex formation of integral membrane proteins into the membrane. Involved in integration of membrane proteins that insert both dependently and independently of the Sec translocase complex, as well as at least some lipoproteins. Aids folding of multispanning membrane proteins.</text>
</comment>
<comment type="similarity">
    <text evidence="2">Belongs to the OXA1/ALB3/YidC family. Type 1 subfamily.</text>
</comment>
<dbReference type="Pfam" id="PF02096">
    <property type="entry name" value="60KD_IMP"/>
    <property type="match status" value="1"/>
</dbReference>
<evidence type="ECO:0000259" key="19">
    <source>
        <dbReference type="Pfam" id="PF02096"/>
    </source>
</evidence>
<feature type="compositionally biased region" description="Basic residues" evidence="17">
    <location>
        <begin position="293"/>
        <end position="305"/>
    </location>
</feature>
<dbReference type="NCBIfam" id="TIGR03592">
    <property type="entry name" value="yidC_oxa1_cterm"/>
    <property type="match status" value="1"/>
</dbReference>
<reference evidence="21" key="1">
    <citation type="journal article" date="2019" name="Int. J. Syst. Evol. Microbiol.">
        <title>The Global Catalogue of Microorganisms (GCM) 10K type strain sequencing project: providing services to taxonomists for standard genome sequencing and annotation.</title>
        <authorList>
            <consortium name="The Broad Institute Genomics Platform"/>
            <consortium name="The Broad Institute Genome Sequencing Center for Infectious Disease"/>
            <person name="Wu L."/>
            <person name="Ma J."/>
        </authorList>
    </citation>
    <scope>NUCLEOTIDE SEQUENCE [LARGE SCALE GENOMIC DNA]</scope>
    <source>
        <strain evidence="21">CGMCC 4.7317</strain>
    </source>
</reference>
<evidence type="ECO:0000256" key="7">
    <source>
        <dbReference type="ARBA" id="ARBA00022927"/>
    </source>
</evidence>
<evidence type="ECO:0000256" key="14">
    <source>
        <dbReference type="ARBA" id="ARBA00033245"/>
    </source>
</evidence>
<dbReference type="Proteomes" id="UP001596138">
    <property type="component" value="Unassembled WGS sequence"/>
</dbReference>
<comment type="subcellular location">
    <subcellularLocation>
        <location evidence="1">Cell membrane</location>
        <topology evidence="1">Multi-pass membrane protein</topology>
    </subcellularLocation>
    <subcellularLocation>
        <location evidence="16">Membrane</location>
        <topology evidence="16">Multi-pass membrane protein</topology>
    </subcellularLocation>
</comment>
<evidence type="ECO:0000313" key="20">
    <source>
        <dbReference type="EMBL" id="MFC6239708.1"/>
    </source>
</evidence>
<evidence type="ECO:0000256" key="15">
    <source>
        <dbReference type="ARBA" id="ARBA00033342"/>
    </source>
</evidence>
<evidence type="ECO:0000256" key="1">
    <source>
        <dbReference type="ARBA" id="ARBA00004651"/>
    </source>
</evidence>
<dbReference type="EMBL" id="JBHSTI010000063">
    <property type="protein sequence ID" value="MFC6239708.1"/>
    <property type="molecule type" value="Genomic_DNA"/>
</dbReference>
<name>A0ABW1T6S3_9ACTN</name>
<feature type="region of interest" description="Disordered" evidence="17">
    <location>
        <begin position="262"/>
        <end position="337"/>
    </location>
</feature>
<evidence type="ECO:0000256" key="12">
    <source>
        <dbReference type="ARBA" id="ARBA00026028"/>
    </source>
</evidence>
<evidence type="ECO:0000256" key="17">
    <source>
        <dbReference type="SAM" id="MobiDB-lite"/>
    </source>
</evidence>
<evidence type="ECO:0000256" key="9">
    <source>
        <dbReference type="ARBA" id="ARBA00023136"/>
    </source>
</evidence>
<dbReference type="PANTHER" id="PTHR12428">
    <property type="entry name" value="OXA1"/>
    <property type="match status" value="1"/>
</dbReference>
<evidence type="ECO:0000256" key="18">
    <source>
        <dbReference type="SAM" id="Phobius"/>
    </source>
</evidence>
<keyword evidence="21" id="KW-1185">Reference proteome</keyword>
<accession>A0ABW1T6S3</accession>
<evidence type="ECO:0000256" key="11">
    <source>
        <dbReference type="ARBA" id="ARBA00025034"/>
    </source>
</evidence>
<keyword evidence="5" id="KW-1003">Cell membrane</keyword>
<feature type="transmembrane region" description="Helical" evidence="18">
    <location>
        <begin position="34"/>
        <end position="56"/>
    </location>
</feature>
<comment type="caution">
    <text evidence="20">The sequence shown here is derived from an EMBL/GenBank/DDBJ whole genome shotgun (WGS) entry which is preliminary data.</text>
</comment>
<dbReference type="RefSeq" id="WP_386769018.1">
    <property type="nucleotide sequence ID" value="NZ_JBHSTI010000063.1"/>
</dbReference>
<evidence type="ECO:0000256" key="10">
    <source>
        <dbReference type="ARBA" id="ARBA00023186"/>
    </source>
</evidence>
<protein>
    <recommendedName>
        <fullName evidence="3">Membrane protein insertase YidC</fullName>
    </recommendedName>
    <alternativeName>
        <fullName evidence="15">Foldase YidC</fullName>
    </alternativeName>
    <alternativeName>
        <fullName evidence="14">Membrane integrase YidC</fullName>
    </alternativeName>
    <alternativeName>
        <fullName evidence="13">Membrane protein YidC</fullName>
    </alternativeName>
</protein>
<evidence type="ECO:0000256" key="3">
    <source>
        <dbReference type="ARBA" id="ARBA00015325"/>
    </source>
</evidence>
<feature type="transmembrane region" description="Helical" evidence="18">
    <location>
        <begin position="207"/>
        <end position="232"/>
    </location>
</feature>
<dbReference type="NCBIfam" id="NF002350">
    <property type="entry name" value="PRK01315.1"/>
    <property type="match status" value="1"/>
</dbReference>
<keyword evidence="8 18" id="KW-1133">Transmembrane helix</keyword>
<dbReference type="InterPro" id="IPR028055">
    <property type="entry name" value="YidC/Oxa/ALB_C"/>
</dbReference>
<evidence type="ECO:0000256" key="2">
    <source>
        <dbReference type="ARBA" id="ARBA00010527"/>
    </source>
</evidence>
<feature type="compositionally biased region" description="Low complexity" evidence="17">
    <location>
        <begin position="306"/>
        <end position="318"/>
    </location>
</feature>
<keyword evidence="10" id="KW-0143">Chaperone</keyword>
<dbReference type="CDD" id="cd20070">
    <property type="entry name" value="5TM_YidC_Alb3"/>
    <property type="match status" value="1"/>
</dbReference>
<feature type="domain" description="Membrane insertase YidC/Oxa/ALB C-terminal" evidence="19">
    <location>
        <begin position="36"/>
        <end position="246"/>
    </location>
</feature>
<feature type="transmembrane region" description="Helical" evidence="18">
    <location>
        <begin position="166"/>
        <end position="186"/>
    </location>
</feature>
<organism evidence="20 21">
    <name type="scientific">Longivirga aurantiaca</name>
    <dbReference type="NCBI Taxonomy" id="1837743"/>
    <lineage>
        <taxon>Bacteria</taxon>
        <taxon>Bacillati</taxon>
        <taxon>Actinomycetota</taxon>
        <taxon>Actinomycetes</taxon>
        <taxon>Sporichthyales</taxon>
        <taxon>Sporichthyaceae</taxon>
        <taxon>Longivirga</taxon>
    </lineage>
</organism>
<evidence type="ECO:0000256" key="4">
    <source>
        <dbReference type="ARBA" id="ARBA00022448"/>
    </source>
</evidence>
<comment type="subunit">
    <text evidence="12">Interacts with the Sec translocase complex via SecD. Specifically interacts with transmembrane segments of nascent integral membrane proteins during membrane integration.</text>
</comment>
<keyword evidence="9 18" id="KW-0472">Membrane</keyword>
<dbReference type="PANTHER" id="PTHR12428:SF65">
    <property type="entry name" value="CYTOCHROME C OXIDASE ASSEMBLY PROTEIN COX18, MITOCHONDRIAL"/>
    <property type="match status" value="1"/>
</dbReference>
<gene>
    <name evidence="20" type="primary">yidC</name>
    <name evidence="20" type="ORF">ACFQGU_17695</name>
</gene>
<dbReference type="InterPro" id="IPR001708">
    <property type="entry name" value="YidC/ALB3/OXA1/COX18"/>
</dbReference>